<feature type="transmembrane region" description="Helical" evidence="7">
    <location>
        <begin position="135"/>
        <end position="159"/>
    </location>
</feature>
<feature type="transmembrane region" description="Helical" evidence="7">
    <location>
        <begin position="215"/>
        <end position="235"/>
    </location>
</feature>
<protein>
    <recommendedName>
        <fullName evidence="7">TRAP transporter large permease protein</fullName>
    </recommendedName>
</protein>
<evidence type="ECO:0000259" key="8">
    <source>
        <dbReference type="Pfam" id="PF06808"/>
    </source>
</evidence>
<evidence type="ECO:0000313" key="10">
    <source>
        <dbReference type="Proteomes" id="UP000030380"/>
    </source>
</evidence>
<evidence type="ECO:0000256" key="4">
    <source>
        <dbReference type="ARBA" id="ARBA00022692"/>
    </source>
</evidence>
<evidence type="ECO:0000256" key="5">
    <source>
        <dbReference type="ARBA" id="ARBA00022989"/>
    </source>
</evidence>
<evidence type="ECO:0000256" key="6">
    <source>
        <dbReference type="ARBA" id="ARBA00023136"/>
    </source>
</evidence>
<dbReference type="PIRSF" id="PIRSF006066">
    <property type="entry name" value="HI0050"/>
    <property type="match status" value="1"/>
</dbReference>
<feature type="transmembrane region" description="Helical" evidence="7">
    <location>
        <begin position="396"/>
        <end position="418"/>
    </location>
</feature>
<keyword evidence="10" id="KW-1185">Reference proteome</keyword>
<keyword evidence="6 7" id="KW-0472">Membrane</keyword>
<evidence type="ECO:0000256" key="2">
    <source>
        <dbReference type="ARBA" id="ARBA00022475"/>
    </source>
</evidence>
<dbReference type="STRING" id="505317.OA57_12075"/>
<comment type="subcellular location">
    <subcellularLocation>
        <location evidence="1 7">Cell inner membrane</location>
        <topology evidence="1 7">Multi-pass membrane protein</topology>
    </subcellularLocation>
</comment>
<feature type="transmembrane region" description="Helical" evidence="7">
    <location>
        <begin position="47"/>
        <end position="69"/>
    </location>
</feature>
<feature type="domain" description="TRAP C4-dicarboxylate transport system permease DctM subunit" evidence="8">
    <location>
        <begin position="8"/>
        <end position="416"/>
    </location>
</feature>
<dbReference type="OrthoDB" id="9796052at2"/>
<evidence type="ECO:0000256" key="1">
    <source>
        <dbReference type="ARBA" id="ARBA00004429"/>
    </source>
</evidence>
<evidence type="ECO:0000313" key="9">
    <source>
        <dbReference type="EMBL" id="KGQ69346.1"/>
    </source>
</evidence>
<keyword evidence="5 7" id="KW-1133">Transmembrane helix</keyword>
<comment type="subunit">
    <text evidence="7">The complex comprises the extracytoplasmic solute receptor protein and the two transmembrane proteins.</text>
</comment>
<comment type="similarity">
    <text evidence="7">Belongs to the TRAP transporter large permease family.</text>
</comment>
<dbReference type="GO" id="GO:0022857">
    <property type="term" value="F:transmembrane transporter activity"/>
    <property type="evidence" value="ECO:0007669"/>
    <property type="project" value="UniProtKB-UniRule"/>
</dbReference>
<dbReference type="RefSeq" id="WP_034618233.1">
    <property type="nucleotide sequence ID" value="NZ_JSUM01000032.1"/>
</dbReference>
<dbReference type="Proteomes" id="UP000030380">
    <property type="component" value="Unassembled WGS sequence"/>
</dbReference>
<dbReference type="NCBIfam" id="TIGR00786">
    <property type="entry name" value="dctM"/>
    <property type="match status" value="1"/>
</dbReference>
<keyword evidence="7" id="KW-0813">Transport</keyword>
<keyword evidence="3 7" id="KW-0997">Cell inner membrane</keyword>
<dbReference type="InterPro" id="IPR004681">
    <property type="entry name" value="TRAP_DctM"/>
</dbReference>
<feature type="transmembrane region" description="Helical" evidence="7">
    <location>
        <begin position="359"/>
        <end position="384"/>
    </location>
</feature>
<proteinExistence type="inferred from homology"/>
<dbReference type="PANTHER" id="PTHR33362:SF2">
    <property type="entry name" value="TRAP TRANSPORTER LARGE PERMEASE PROTEIN"/>
    <property type="match status" value="1"/>
</dbReference>
<sequence length="423" mass="44851">MTLLLVTLLFIVLILIGIPIAFSIAIAALIGIGTISGIPNTMIPMKMFYGLNSYVLLAVPLFVLTATIMNQGNISRKLIDFSLGIVGRCPGGLGHANVMVSMLFAGVSGSSQADTAGIGKILIPNMIDKGYSREMAVGVTAASSTIGSIIPPSITMVIYGGLTNTSVGKLFIGGILPGIAIGLGMMMFIYYVAVRSALPRETKLPLPVFLQLFKTSLPAMITPLIIIGGIVFGVFTPTEAAAFSALYAYFISAYFYKTISFKDLPNILIETLKLSCLSLFALAAASALGEFLGYFRINILVANFFNNIGGSQYLFLGLIILFFLFVGTFMDAIPAMVLFVPVIYPVAQAIGVDPVQLGIVIIITLSIGLVTPPYGLCLLIASVIGNLPIDKSFKAVLPYILIILLVLAIVIFIPAILLSSVLL</sequence>
<feature type="transmembrane region" description="Helical" evidence="7">
    <location>
        <begin position="271"/>
        <end position="294"/>
    </location>
</feature>
<evidence type="ECO:0000256" key="3">
    <source>
        <dbReference type="ARBA" id="ARBA00022519"/>
    </source>
</evidence>
<keyword evidence="2" id="KW-1003">Cell membrane</keyword>
<gene>
    <name evidence="9" type="ORF">OA57_12075</name>
</gene>
<dbReference type="GO" id="GO:0005886">
    <property type="term" value="C:plasma membrane"/>
    <property type="evidence" value="ECO:0007669"/>
    <property type="project" value="UniProtKB-SubCell"/>
</dbReference>
<comment type="caution">
    <text evidence="7">Lacks conserved residue(s) required for the propagation of feature annotation.</text>
</comment>
<evidence type="ECO:0000256" key="7">
    <source>
        <dbReference type="RuleBase" id="RU369079"/>
    </source>
</evidence>
<feature type="transmembrane region" description="Helical" evidence="7">
    <location>
        <begin position="314"/>
        <end position="347"/>
    </location>
</feature>
<comment type="caution">
    <text evidence="9">The sequence shown here is derived from an EMBL/GenBank/DDBJ whole genome shotgun (WGS) entry which is preliminary data.</text>
</comment>
<dbReference type="Pfam" id="PF06808">
    <property type="entry name" value="DctM"/>
    <property type="match status" value="1"/>
</dbReference>
<feature type="transmembrane region" description="Helical" evidence="7">
    <location>
        <begin position="171"/>
        <end position="194"/>
    </location>
</feature>
<name>A0A0A3AJ57_9PAST</name>
<dbReference type="EMBL" id="JSUM01000032">
    <property type="protein sequence ID" value="KGQ69346.1"/>
    <property type="molecule type" value="Genomic_DNA"/>
</dbReference>
<dbReference type="PANTHER" id="PTHR33362">
    <property type="entry name" value="SIALIC ACID TRAP TRANSPORTER PERMEASE PROTEIN SIAT-RELATED"/>
    <property type="match status" value="1"/>
</dbReference>
<accession>A0A0A3AJ57</accession>
<reference evidence="9 10" key="1">
    <citation type="submission" date="2014-11" db="EMBL/GenBank/DDBJ databases">
        <title>Draft genome sequence of Chelonobacter oris 1662T, associated with respiratory disease in Hermann's Tortoises.</title>
        <authorList>
            <person name="Kudirkiene E."/>
            <person name="Hansen M.J."/>
            <person name="Bojesen A.M."/>
        </authorList>
    </citation>
    <scope>NUCLEOTIDE SEQUENCE [LARGE SCALE GENOMIC DNA]</scope>
    <source>
        <strain evidence="9 10">1662</strain>
    </source>
</reference>
<feature type="transmembrane region" description="Helical" evidence="7">
    <location>
        <begin position="241"/>
        <end position="259"/>
    </location>
</feature>
<comment type="function">
    <text evidence="7">Part of the tripartite ATP-independent periplasmic (TRAP) transport system.</text>
</comment>
<dbReference type="InterPro" id="IPR010656">
    <property type="entry name" value="DctM"/>
</dbReference>
<dbReference type="AlphaFoldDB" id="A0A0A3AJ57"/>
<organism evidence="9 10">
    <name type="scientific">Chelonobacter oris</name>
    <dbReference type="NCBI Taxonomy" id="505317"/>
    <lineage>
        <taxon>Bacteria</taxon>
        <taxon>Pseudomonadati</taxon>
        <taxon>Pseudomonadota</taxon>
        <taxon>Gammaproteobacteria</taxon>
        <taxon>Pasteurellales</taxon>
        <taxon>Pasteurellaceae</taxon>
        <taxon>Chelonobacter</taxon>
    </lineage>
</organism>
<keyword evidence="4 7" id="KW-0812">Transmembrane</keyword>